<comment type="similarity">
    <text evidence="1 2">Belongs to the small heat shock protein (HSP20) family.</text>
</comment>
<dbReference type="InterPro" id="IPR008978">
    <property type="entry name" value="HSP20-like_chaperone"/>
</dbReference>
<dbReference type="Proteomes" id="UP000730161">
    <property type="component" value="Unassembled WGS sequence"/>
</dbReference>
<dbReference type="CDD" id="cd06464">
    <property type="entry name" value="ACD_sHsps-like"/>
    <property type="match status" value="1"/>
</dbReference>
<evidence type="ECO:0000259" key="3">
    <source>
        <dbReference type="PROSITE" id="PS01031"/>
    </source>
</evidence>
<dbReference type="PROSITE" id="PS01031">
    <property type="entry name" value="SHSP"/>
    <property type="match status" value="1"/>
</dbReference>
<feature type="domain" description="SHSP" evidence="3">
    <location>
        <begin position="49"/>
        <end position="160"/>
    </location>
</feature>
<dbReference type="InterPro" id="IPR002068">
    <property type="entry name" value="A-crystallin/Hsp20_dom"/>
</dbReference>
<dbReference type="Pfam" id="PF00011">
    <property type="entry name" value="HSP20"/>
    <property type="match status" value="1"/>
</dbReference>
<comment type="caution">
    <text evidence="4">The sequence shown here is derived from an EMBL/GenBank/DDBJ whole genome shotgun (WGS) entry which is preliminary data.</text>
</comment>
<gene>
    <name evidence="4" type="ORF">RJ53_03745</name>
</gene>
<evidence type="ECO:0000256" key="2">
    <source>
        <dbReference type="RuleBase" id="RU003616"/>
    </source>
</evidence>
<organism evidence="4 5">
    <name type="scientific">Methanocalculus chunghsingensis</name>
    <dbReference type="NCBI Taxonomy" id="156457"/>
    <lineage>
        <taxon>Archaea</taxon>
        <taxon>Methanobacteriati</taxon>
        <taxon>Methanobacteriota</taxon>
        <taxon>Stenosarchaea group</taxon>
        <taxon>Methanomicrobia</taxon>
        <taxon>Methanomicrobiales</taxon>
        <taxon>Methanocalculaceae</taxon>
        <taxon>Methanocalculus</taxon>
    </lineage>
</organism>
<dbReference type="AlphaFoldDB" id="A0A8J8B3W4"/>
<dbReference type="OrthoDB" id="198277at2157"/>
<dbReference type="InterPro" id="IPR031107">
    <property type="entry name" value="Small_HSP"/>
</dbReference>
<sequence length="160" mass="18505">MVWRRRRYPFGSLGHEIDEMMGEMETRFQDLFSGGRTLLPEGGAADRLLPAVKGEFRVDVCEHEGDVVVVADLPGIEKENVNVRLHDPRTLEISTERREEKKEEEENYFMRERVYGSMRRLVRLPGDVDEESAQASFKNGVLEIRLRLTEKETGRTIPVN</sequence>
<keyword evidence="5" id="KW-1185">Reference proteome</keyword>
<dbReference type="EMBL" id="JWHL01000003">
    <property type="protein sequence ID" value="MBR1368665.1"/>
    <property type="molecule type" value="Genomic_DNA"/>
</dbReference>
<reference evidence="4" key="1">
    <citation type="submission" date="2014-12" db="EMBL/GenBank/DDBJ databases">
        <authorList>
            <person name="Huang H.-H."/>
            <person name="Chen S.-C."/>
            <person name="Lai M.-C."/>
        </authorList>
    </citation>
    <scope>NUCLEOTIDE SEQUENCE</scope>
    <source>
        <strain evidence="4">K1F9705b</strain>
    </source>
</reference>
<dbReference type="PANTHER" id="PTHR11527">
    <property type="entry name" value="HEAT-SHOCK PROTEIN 20 FAMILY MEMBER"/>
    <property type="match status" value="1"/>
</dbReference>
<proteinExistence type="inferred from homology"/>
<dbReference type="SUPFAM" id="SSF49764">
    <property type="entry name" value="HSP20-like chaperones"/>
    <property type="match status" value="1"/>
</dbReference>
<evidence type="ECO:0000256" key="1">
    <source>
        <dbReference type="PROSITE-ProRule" id="PRU00285"/>
    </source>
</evidence>
<protein>
    <submittedName>
        <fullName evidence="4">Heat-shock protein Hsp20</fullName>
    </submittedName>
</protein>
<evidence type="ECO:0000313" key="4">
    <source>
        <dbReference type="EMBL" id="MBR1368665.1"/>
    </source>
</evidence>
<name>A0A8J8B3W4_9EURY</name>
<dbReference type="Gene3D" id="2.60.40.790">
    <property type="match status" value="1"/>
</dbReference>
<accession>A0A8J8B3W4</accession>
<dbReference type="RefSeq" id="WP_211530295.1">
    <property type="nucleotide sequence ID" value="NZ_JWHL01000003.1"/>
</dbReference>
<evidence type="ECO:0000313" key="5">
    <source>
        <dbReference type="Proteomes" id="UP000730161"/>
    </source>
</evidence>